<evidence type="ECO:0000256" key="22">
    <source>
        <dbReference type="ARBA" id="ARBA00047543"/>
    </source>
</evidence>
<dbReference type="Gene3D" id="3.40.50.1820">
    <property type="entry name" value="alpha/beta hydrolase"/>
    <property type="match status" value="1"/>
</dbReference>
<dbReference type="InterPro" id="IPR000073">
    <property type="entry name" value="AB_hydrolase_1"/>
</dbReference>
<dbReference type="GO" id="GO:0052689">
    <property type="term" value="F:carboxylic ester hydrolase activity"/>
    <property type="evidence" value="ECO:0007669"/>
    <property type="project" value="TreeGrafter"/>
</dbReference>
<sequence length="469" mass="52341">MYLKASQKLLTVLLHMIAACQTTTMRRMADEVQPRTEQSSWLPNWLPSWCPTSPTQLKDAEQKMLKTVKRPYSRQHIRISSSNYLWTIAFSTHLHPNSTTLLQPSSQPKTPLVLLHGFGGGVGLWAQNLDALSSCGPVYALDLLGFGRSSRPQFSADPREAEEQFVVALEEWREKVGLEKMVLLGHNLGGYLSAAYTLKYPNRVRRLLLVEPWGFPARPDNPNHYSIPMWIRAIGAVMSPFNPLAGLRLAGPLGPMLVQTIRSDFKQKYSSVFDDNTVSDYIYHLNAQTPSGETAFRNMTIPYGWAKRPMLERIDGVRADIPISFIYGSRSSIDSNSGYTVKKTRPDVEIIVIRGAGHYVFADQPEDFNQTVLRILALTDGKGIDKKTKHAAAQLPLPISVTSETSPRPHQLSPGNRVATETESFGLADLQEVILRSDKVVTSHKRHAMFLTDMSLPGSPSLADLEFSL</sequence>
<feature type="signal peptide" evidence="28">
    <location>
        <begin position="1"/>
        <end position="22"/>
    </location>
</feature>
<dbReference type="GO" id="GO:0005739">
    <property type="term" value="C:mitochondrion"/>
    <property type="evidence" value="ECO:0007669"/>
    <property type="project" value="TreeGrafter"/>
</dbReference>
<keyword evidence="7" id="KW-0444">Lipid biosynthesis</keyword>
<evidence type="ECO:0000256" key="15">
    <source>
        <dbReference type="ARBA" id="ARBA00023315"/>
    </source>
</evidence>
<comment type="similarity">
    <text evidence="17">Belongs to the peptidase S33 family. ABHD4/ABHD5 subfamily.</text>
</comment>
<comment type="catalytic activity">
    <reaction evidence="26">
        <text>1-(9Z-octadecenoyl)-sn-glycero-3-phosphate + (9Z)-octadecenoyl-CoA = 1,2-di-(9Z-octadecenoyl)-sn-glycero-3-phosphate + CoA</text>
        <dbReference type="Rhea" id="RHEA:37131"/>
        <dbReference type="ChEBI" id="CHEBI:57287"/>
        <dbReference type="ChEBI" id="CHEBI:57387"/>
        <dbReference type="ChEBI" id="CHEBI:74544"/>
        <dbReference type="ChEBI" id="CHEBI:74546"/>
    </reaction>
    <physiologicalReaction direction="left-to-right" evidence="26">
        <dbReference type="Rhea" id="RHEA:37132"/>
    </physiologicalReaction>
</comment>
<evidence type="ECO:0000256" key="2">
    <source>
        <dbReference type="ARBA" id="ARBA00000816"/>
    </source>
</evidence>
<keyword evidence="14" id="KW-1208">Phospholipid metabolism</keyword>
<evidence type="ECO:0000256" key="19">
    <source>
        <dbReference type="ARBA" id="ARBA00042413"/>
    </source>
</evidence>
<keyword evidence="6" id="KW-0963">Cytoplasm</keyword>
<reference evidence="30 31" key="1">
    <citation type="submission" date="2021-06" db="EMBL/GenBank/DDBJ databases">
        <authorList>
            <person name="Palmer J.M."/>
        </authorList>
    </citation>
    <scope>NUCLEOTIDE SEQUENCE [LARGE SCALE GENOMIC DNA]</scope>
    <source>
        <strain evidence="30 31">MEX-2019</strain>
        <tissue evidence="30">Muscle</tissue>
    </source>
</reference>
<keyword evidence="10" id="KW-0221">Differentiation</keyword>
<gene>
    <name evidence="30" type="primary">ABHD5_2</name>
    <name evidence="30" type="ORF">CRENBAI_008375</name>
</gene>
<dbReference type="InterPro" id="IPR029058">
    <property type="entry name" value="AB_hydrolase_fold"/>
</dbReference>
<keyword evidence="11" id="KW-0276">Fatty acid metabolism</keyword>
<feature type="region of interest" description="Disordered" evidence="27">
    <location>
        <begin position="399"/>
        <end position="418"/>
    </location>
</feature>
<dbReference type="GO" id="GO:0010898">
    <property type="term" value="P:positive regulation of triglyceride catabolic process"/>
    <property type="evidence" value="ECO:0007669"/>
    <property type="project" value="TreeGrafter"/>
</dbReference>
<evidence type="ECO:0000256" key="7">
    <source>
        <dbReference type="ARBA" id="ARBA00022516"/>
    </source>
</evidence>
<comment type="catalytic activity">
    <reaction evidence="25">
        <text>1-(9Z-octadecenoyl)-sn-glycero-3-phosphate + (5Z,8Z,11Z,14Z)-eicosatetraenoyl-CoA = 1-(9Z)-octadecenoyl-2-(5Z,8Z,11Z,14Z)-eicosatetraenoyl-sn-glycero-3-phosphate + CoA</text>
        <dbReference type="Rhea" id="RHEA:37443"/>
        <dbReference type="ChEBI" id="CHEBI:57287"/>
        <dbReference type="ChEBI" id="CHEBI:57368"/>
        <dbReference type="ChEBI" id="CHEBI:74544"/>
        <dbReference type="ChEBI" id="CHEBI:74928"/>
    </reaction>
    <physiologicalReaction direction="left-to-right" evidence="25">
        <dbReference type="Rhea" id="RHEA:37444"/>
    </physiologicalReaction>
</comment>
<comment type="caution">
    <text evidence="30">The sequence shown here is derived from an EMBL/GenBank/DDBJ whole genome shotgun (WGS) entry which is preliminary data.</text>
</comment>
<evidence type="ECO:0000256" key="20">
    <source>
        <dbReference type="ARBA" id="ARBA00045357"/>
    </source>
</evidence>
<evidence type="ECO:0000256" key="18">
    <source>
        <dbReference type="ARBA" id="ARBA00040731"/>
    </source>
</evidence>
<keyword evidence="28" id="KW-0732">Signal</keyword>
<dbReference type="GO" id="GO:0055088">
    <property type="term" value="P:lipid homeostasis"/>
    <property type="evidence" value="ECO:0007669"/>
    <property type="project" value="TreeGrafter"/>
</dbReference>
<dbReference type="AlphaFoldDB" id="A0AAV9SJW0"/>
<comment type="catalytic activity">
    <reaction evidence="1">
        <text>a 1-acyl-sn-glycero-3-phosphate + an acyl-CoA = a 1,2-diacyl-sn-glycero-3-phosphate + CoA</text>
        <dbReference type="Rhea" id="RHEA:19709"/>
        <dbReference type="ChEBI" id="CHEBI:57287"/>
        <dbReference type="ChEBI" id="CHEBI:57970"/>
        <dbReference type="ChEBI" id="CHEBI:58342"/>
        <dbReference type="ChEBI" id="CHEBI:58608"/>
        <dbReference type="EC" id="2.3.1.51"/>
    </reaction>
    <physiologicalReaction direction="left-to-right" evidence="1">
        <dbReference type="Rhea" id="RHEA:19710"/>
    </physiologicalReaction>
</comment>
<evidence type="ECO:0000256" key="21">
    <source>
        <dbReference type="ARBA" id="ARBA00047525"/>
    </source>
</evidence>
<keyword evidence="8" id="KW-0551">Lipid droplet</keyword>
<dbReference type="PANTHER" id="PTHR42886">
    <property type="entry name" value="RE40534P-RELATED"/>
    <property type="match status" value="1"/>
</dbReference>
<evidence type="ECO:0000256" key="8">
    <source>
        <dbReference type="ARBA" id="ARBA00022677"/>
    </source>
</evidence>
<keyword evidence="12" id="KW-0443">Lipid metabolism</keyword>
<evidence type="ECO:0000256" key="13">
    <source>
        <dbReference type="ARBA" id="ARBA00023209"/>
    </source>
</evidence>
<comment type="catalytic activity">
    <reaction evidence="22">
        <text>1-octadecanoyl-sn-glycero-3-phosphate + (9Z)-octadecenoyl-CoA = 1-octadecanoyl-2-(9Z-octadecenoyl)-sn-glycero-3-phosphate + CoA</text>
        <dbReference type="Rhea" id="RHEA:37163"/>
        <dbReference type="ChEBI" id="CHEBI:57287"/>
        <dbReference type="ChEBI" id="CHEBI:57387"/>
        <dbReference type="ChEBI" id="CHEBI:74560"/>
        <dbReference type="ChEBI" id="CHEBI:74565"/>
    </reaction>
    <physiologicalReaction direction="left-to-right" evidence="22">
        <dbReference type="Rhea" id="RHEA:37164"/>
    </physiologicalReaction>
</comment>
<comment type="catalytic activity">
    <reaction evidence="24">
        <text>1-(5Z,8Z,11Z,14Z-eicosatetraenoyl)-sn-glycero-3-phosphate + (9Z)-octadecenoyl-CoA = 1-(5Z,8Z,11Z,14Z)-eicosatetraenoyl-2-(9Z)-octadecenoyl-sn-glycero-3-phosphate + CoA</text>
        <dbReference type="Rhea" id="RHEA:37455"/>
        <dbReference type="ChEBI" id="CHEBI:57287"/>
        <dbReference type="ChEBI" id="CHEBI:57387"/>
        <dbReference type="ChEBI" id="CHEBI:74938"/>
        <dbReference type="ChEBI" id="CHEBI:74941"/>
    </reaction>
    <physiologicalReaction direction="left-to-right" evidence="24">
        <dbReference type="Rhea" id="RHEA:37456"/>
    </physiologicalReaction>
</comment>
<comment type="function">
    <text evidence="20">Coenzyme A-dependent lysophosphatidic acid acyltransferase that catalyzes the transfer of an acyl group on a lysophosphatidic acid. Functions preferentially with 1-oleoyl-lysophosphatidic acid followed by 1-palmitoyl-lysophosphatidic acid, 1-stearoyl-lysophosphatidic acid and 1-arachidonoyl-lysophosphatidic acid as lipid acceptor. Functions preferentially with arachidonoyl-CoA followed by oleoyl-CoA as acyl group donors. Functions in phosphatidic acid biosynthesis. May regulate the cellular storage of triacylglycerol through activation of the phospholipase PNPLA2. Involved in keratinocyte differentiation. Regulates lipid droplet fusion.</text>
</comment>
<evidence type="ECO:0000256" key="5">
    <source>
        <dbReference type="ARBA" id="ARBA00013211"/>
    </source>
</evidence>
<dbReference type="PRINTS" id="PR00111">
    <property type="entry name" value="ABHYDROLASE"/>
</dbReference>
<evidence type="ECO:0000313" key="31">
    <source>
        <dbReference type="Proteomes" id="UP001311232"/>
    </source>
</evidence>
<protein>
    <recommendedName>
        <fullName evidence="18">1-acylglycerol-3-phosphate O-acyltransferase ABHD5</fullName>
        <ecNumber evidence="5">2.3.1.51</ecNumber>
    </recommendedName>
    <alternativeName>
        <fullName evidence="19">Abhydrolase domain-containing protein 5</fullName>
    </alternativeName>
</protein>
<accession>A0AAV9SJW0</accession>
<evidence type="ECO:0000256" key="28">
    <source>
        <dbReference type="SAM" id="SignalP"/>
    </source>
</evidence>
<keyword evidence="31" id="KW-1185">Reference proteome</keyword>
<evidence type="ECO:0000256" key="10">
    <source>
        <dbReference type="ARBA" id="ARBA00022782"/>
    </source>
</evidence>
<keyword evidence="15" id="KW-0012">Acyltransferase</keyword>
<evidence type="ECO:0000256" key="17">
    <source>
        <dbReference type="ARBA" id="ARBA00038097"/>
    </source>
</evidence>
<keyword evidence="13" id="KW-0594">Phospholipid biosynthesis</keyword>
<dbReference type="GO" id="GO:0030154">
    <property type="term" value="P:cell differentiation"/>
    <property type="evidence" value="ECO:0007669"/>
    <property type="project" value="UniProtKB-KW"/>
</dbReference>
<proteinExistence type="inferred from homology"/>
<dbReference type="GO" id="GO:0003841">
    <property type="term" value="F:1-acylglycerol-3-phosphate O-acyltransferase activity"/>
    <property type="evidence" value="ECO:0007669"/>
    <property type="project" value="UniProtKB-EC"/>
</dbReference>
<evidence type="ECO:0000313" key="30">
    <source>
        <dbReference type="EMBL" id="KAK5621373.1"/>
    </source>
</evidence>
<keyword evidence="9" id="KW-0808">Transferase</keyword>
<feature type="chain" id="PRO_5043945286" description="1-acylglycerol-3-phosphate O-acyltransferase ABHD5" evidence="28">
    <location>
        <begin position="23"/>
        <end position="469"/>
    </location>
</feature>
<evidence type="ECO:0000256" key="16">
    <source>
        <dbReference type="ARBA" id="ARBA00036296"/>
    </source>
</evidence>
<feature type="domain" description="AB hydrolase-1" evidence="29">
    <location>
        <begin position="111"/>
        <end position="364"/>
    </location>
</feature>
<dbReference type="SUPFAM" id="SSF53474">
    <property type="entry name" value="alpha/beta-Hydrolases"/>
    <property type="match status" value="1"/>
</dbReference>
<comment type="catalytic activity">
    <reaction evidence="21">
        <text>1-hexadecanoyl-sn-glycero-3-phosphate + (9Z)-octadecenoyl-CoA = 1-hexadecanoyl-2-(9Z-octadecenoyl)-sn-glycero-3-phosphate + CoA</text>
        <dbReference type="Rhea" id="RHEA:33187"/>
        <dbReference type="ChEBI" id="CHEBI:57287"/>
        <dbReference type="ChEBI" id="CHEBI:57387"/>
        <dbReference type="ChEBI" id="CHEBI:57518"/>
        <dbReference type="ChEBI" id="CHEBI:64839"/>
    </reaction>
    <physiologicalReaction direction="left-to-right" evidence="21">
        <dbReference type="Rhea" id="RHEA:33188"/>
    </physiologicalReaction>
</comment>
<evidence type="ECO:0000256" key="14">
    <source>
        <dbReference type="ARBA" id="ARBA00023264"/>
    </source>
</evidence>
<comment type="catalytic activity">
    <reaction evidence="2">
        <text>1-(9Z-octadecenoyl)-sn-glycero-3-phosphate + hexadecanoyl-CoA = 1-(9Z)-octadecenoyl-2-hexadecanoyl-sn-glycero-3-phosphate + CoA</text>
        <dbReference type="Rhea" id="RHEA:37143"/>
        <dbReference type="ChEBI" id="CHEBI:57287"/>
        <dbReference type="ChEBI" id="CHEBI:57379"/>
        <dbReference type="ChEBI" id="CHEBI:74544"/>
        <dbReference type="ChEBI" id="CHEBI:74551"/>
    </reaction>
    <physiologicalReaction direction="left-to-right" evidence="2">
        <dbReference type="Rhea" id="RHEA:37144"/>
    </physiologicalReaction>
</comment>
<comment type="subcellular location">
    <subcellularLocation>
        <location evidence="3">Cytoplasm</location>
    </subcellularLocation>
    <subcellularLocation>
        <location evidence="4">Lipid droplet</location>
    </subcellularLocation>
</comment>
<organism evidence="30 31">
    <name type="scientific">Crenichthys baileyi</name>
    <name type="common">White River springfish</name>
    <dbReference type="NCBI Taxonomy" id="28760"/>
    <lineage>
        <taxon>Eukaryota</taxon>
        <taxon>Metazoa</taxon>
        <taxon>Chordata</taxon>
        <taxon>Craniata</taxon>
        <taxon>Vertebrata</taxon>
        <taxon>Euteleostomi</taxon>
        <taxon>Actinopterygii</taxon>
        <taxon>Neopterygii</taxon>
        <taxon>Teleostei</taxon>
        <taxon>Neoteleostei</taxon>
        <taxon>Acanthomorphata</taxon>
        <taxon>Ovalentaria</taxon>
        <taxon>Atherinomorphae</taxon>
        <taxon>Cyprinodontiformes</taxon>
        <taxon>Goodeidae</taxon>
        <taxon>Crenichthys</taxon>
    </lineage>
</organism>
<evidence type="ECO:0000256" key="4">
    <source>
        <dbReference type="ARBA" id="ARBA00004502"/>
    </source>
</evidence>
<evidence type="ECO:0000256" key="12">
    <source>
        <dbReference type="ARBA" id="ARBA00023098"/>
    </source>
</evidence>
<dbReference type="FunFam" id="3.40.50.1820:FF:000019">
    <property type="entry name" value="1-acylglycerol-3-phosphate O-acyltransferase ABHD5"/>
    <property type="match status" value="1"/>
</dbReference>
<evidence type="ECO:0000256" key="6">
    <source>
        <dbReference type="ARBA" id="ARBA00022490"/>
    </source>
</evidence>
<dbReference type="PROSITE" id="PS51257">
    <property type="entry name" value="PROKAR_LIPOPROTEIN"/>
    <property type="match status" value="1"/>
</dbReference>
<evidence type="ECO:0000256" key="25">
    <source>
        <dbReference type="ARBA" id="ARBA00048770"/>
    </source>
</evidence>
<evidence type="ECO:0000256" key="27">
    <source>
        <dbReference type="SAM" id="MobiDB-lite"/>
    </source>
</evidence>
<evidence type="ECO:0000256" key="23">
    <source>
        <dbReference type="ARBA" id="ARBA00047849"/>
    </source>
</evidence>
<evidence type="ECO:0000256" key="11">
    <source>
        <dbReference type="ARBA" id="ARBA00022832"/>
    </source>
</evidence>
<dbReference type="GO" id="GO:0006654">
    <property type="term" value="P:phosphatidic acid biosynthetic process"/>
    <property type="evidence" value="ECO:0007669"/>
    <property type="project" value="TreeGrafter"/>
</dbReference>
<dbReference type="EMBL" id="JAHHUM010000307">
    <property type="protein sequence ID" value="KAK5621373.1"/>
    <property type="molecule type" value="Genomic_DNA"/>
</dbReference>
<evidence type="ECO:0000256" key="1">
    <source>
        <dbReference type="ARBA" id="ARBA00000300"/>
    </source>
</evidence>
<dbReference type="GO" id="GO:0006631">
    <property type="term" value="P:fatty acid metabolic process"/>
    <property type="evidence" value="ECO:0007669"/>
    <property type="project" value="UniProtKB-KW"/>
</dbReference>
<comment type="catalytic activity">
    <reaction evidence="16">
        <text>1-(9Z-octadecenoyl)-sn-glycero-3-phosphate + octadecanoyl-CoA = 1-(9Z-octadecenoyl)-2-octadecanoyl-sn-glycero-3-phosphate + CoA</text>
        <dbReference type="Rhea" id="RHEA:37147"/>
        <dbReference type="ChEBI" id="CHEBI:57287"/>
        <dbReference type="ChEBI" id="CHEBI:57394"/>
        <dbReference type="ChEBI" id="CHEBI:74544"/>
        <dbReference type="ChEBI" id="CHEBI:74552"/>
    </reaction>
    <physiologicalReaction direction="left-to-right" evidence="16">
        <dbReference type="Rhea" id="RHEA:37148"/>
    </physiologicalReaction>
</comment>
<comment type="catalytic activity">
    <reaction evidence="23">
        <text>eicosanoyl-CoA + 1-(9Z-octadecenoyl)-sn-glycero-3-phosphate = 1-(9Z)-octadecenoyl-2-eicosanoyl-sn-glycero-3-phosphate + CoA</text>
        <dbReference type="Rhea" id="RHEA:37451"/>
        <dbReference type="ChEBI" id="CHEBI:57287"/>
        <dbReference type="ChEBI" id="CHEBI:57380"/>
        <dbReference type="ChEBI" id="CHEBI:74544"/>
        <dbReference type="ChEBI" id="CHEBI:74937"/>
    </reaction>
    <physiologicalReaction direction="left-to-right" evidence="23">
        <dbReference type="Rhea" id="RHEA:37452"/>
    </physiologicalReaction>
</comment>
<dbReference type="Pfam" id="PF00561">
    <property type="entry name" value="Abhydrolase_1"/>
    <property type="match status" value="1"/>
</dbReference>
<evidence type="ECO:0000256" key="3">
    <source>
        <dbReference type="ARBA" id="ARBA00004496"/>
    </source>
</evidence>
<dbReference type="GO" id="GO:0005811">
    <property type="term" value="C:lipid droplet"/>
    <property type="evidence" value="ECO:0007669"/>
    <property type="project" value="UniProtKB-SubCell"/>
</dbReference>
<name>A0AAV9SJW0_9TELE</name>
<dbReference type="GO" id="GO:0010891">
    <property type="term" value="P:negative regulation of triglyceride storage"/>
    <property type="evidence" value="ECO:0007669"/>
    <property type="project" value="TreeGrafter"/>
</dbReference>
<dbReference type="Proteomes" id="UP001311232">
    <property type="component" value="Unassembled WGS sequence"/>
</dbReference>
<dbReference type="EC" id="2.3.1.51" evidence="5"/>
<evidence type="ECO:0000256" key="9">
    <source>
        <dbReference type="ARBA" id="ARBA00022679"/>
    </source>
</evidence>
<evidence type="ECO:0000256" key="26">
    <source>
        <dbReference type="ARBA" id="ARBA00049561"/>
    </source>
</evidence>
<dbReference type="PANTHER" id="PTHR42886:SF34">
    <property type="entry name" value="1-ACYLGLYCEROL-3-PHOSPHATE O-ACYLTRANSFERASE ABHD5"/>
    <property type="match status" value="1"/>
</dbReference>
<evidence type="ECO:0000256" key="24">
    <source>
        <dbReference type="ARBA" id="ARBA00048632"/>
    </source>
</evidence>
<evidence type="ECO:0000259" key="29">
    <source>
        <dbReference type="Pfam" id="PF00561"/>
    </source>
</evidence>